<keyword evidence="3" id="KW-1185">Reference proteome</keyword>
<proteinExistence type="predicted"/>
<evidence type="ECO:0000313" key="3">
    <source>
        <dbReference type="Proteomes" id="UP000616114"/>
    </source>
</evidence>
<feature type="compositionally biased region" description="Basic and acidic residues" evidence="1">
    <location>
        <begin position="59"/>
        <end position="78"/>
    </location>
</feature>
<dbReference type="EMBL" id="BMFY01000003">
    <property type="protein sequence ID" value="GGA08419.1"/>
    <property type="molecule type" value="Genomic_DNA"/>
</dbReference>
<reference evidence="2" key="1">
    <citation type="journal article" date="2014" name="Int. J. Syst. Evol. Microbiol.">
        <title>Complete genome sequence of Corynebacterium casei LMG S-19264T (=DSM 44701T), isolated from a smear-ripened cheese.</title>
        <authorList>
            <consortium name="US DOE Joint Genome Institute (JGI-PGF)"/>
            <person name="Walter F."/>
            <person name="Albersmeier A."/>
            <person name="Kalinowski J."/>
            <person name="Ruckert C."/>
        </authorList>
    </citation>
    <scope>NUCLEOTIDE SEQUENCE</scope>
    <source>
        <strain evidence="2">CGMCC 1.12785</strain>
    </source>
</reference>
<dbReference type="Proteomes" id="UP000616114">
    <property type="component" value="Unassembled WGS sequence"/>
</dbReference>
<dbReference type="AlphaFoldDB" id="A0A8J2XJQ7"/>
<evidence type="ECO:0000256" key="1">
    <source>
        <dbReference type="SAM" id="MobiDB-lite"/>
    </source>
</evidence>
<accession>A0A8J2XJQ7</accession>
<protein>
    <submittedName>
        <fullName evidence="2">Uncharacterized protein</fullName>
    </submittedName>
</protein>
<sequence length="78" mass="8211">MRAPVKLALYFAGLVVVFVCSYAVAGAVVPPEAVRDWMDEDVPAHPSGPADPSAEPDGGDDHSPARPHPAGEDDHDQH</sequence>
<comment type="caution">
    <text evidence="2">The sequence shown here is derived from an EMBL/GenBank/DDBJ whole genome shotgun (WGS) entry which is preliminary data.</text>
</comment>
<evidence type="ECO:0000313" key="2">
    <source>
        <dbReference type="EMBL" id="GGA08419.1"/>
    </source>
</evidence>
<reference evidence="2" key="2">
    <citation type="submission" date="2020-09" db="EMBL/GenBank/DDBJ databases">
        <authorList>
            <person name="Sun Q."/>
            <person name="Zhou Y."/>
        </authorList>
    </citation>
    <scope>NUCLEOTIDE SEQUENCE</scope>
    <source>
        <strain evidence="2">CGMCC 1.12785</strain>
    </source>
</reference>
<organism evidence="2 3">
    <name type="scientific">Sediminivirga luteola</name>
    <dbReference type="NCBI Taxonomy" id="1774748"/>
    <lineage>
        <taxon>Bacteria</taxon>
        <taxon>Bacillati</taxon>
        <taxon>Actinomycetota</taxon>
        <taxon>Actinomycetes</taxon>
        <taxon>Micrococcales</taxon>
        <taxon>Brevibacteriaceae</taxon>
        <taxon>Sediminivirga</taxon>
    </lineage>
</organism>
<gene>
    <name evidence="2" type="ORF">GCM10011333_09130</name>
</gene>
<dbReference type="RefSeq" id="WP_188549742.1">
    <property type="nucleotide sequence ID" value="NZ_BMFY01000003.1"/>
</dbReference>
<name>A0A8J2XJQ7_9MICO</name>
<feature type="region of interest" description="Disordered" evidence="1">
    <location>
        <begin position="38"/>
        <end position="78"/>
    </location>
</feature>